<feature type="transmembrane region" description="Helical" evidence="6">
    <location>
        <begin position="302"/>
        <end position="320"/>
    </location>
</feature>
<dbReference type="RefSeq" id="WP_258731408.1">
    <property type="nucleotide sequence ID" value="NZ_JANTHY010000001.1"/>
</dbReference>
<feature type="transmembrane region" description="Helical" evidence="6">
    <location>
        <begin position="78"/>
        <end position="101"/>
    </location>
</feature>
<keyword evidence="3 6" id="KW-0812">Transmembrane</keyword>
<comment type="subcellular location">
    <subcellularLocation>
        <location evidence="1">Cell membrane</location>
        <topology evidence="1">Multi-pass membrane protein</topology>
    </subcellularLocation>
</comment>
<feature type="transmembrane region" description="Helical" evidence="6">
    <location>
        <begin position="45"/>
        <end position="66"/>
    </location>
</feature>
<evidence type="ECO:0000256" key="6">
    <source>
        <dbReference type="SAM" id="Phobius"/>
    </source>
</evidence>
<keyword evidence="5 6" id="KW-0472">Membrane</keyword>
<dbReference type="AlphaFoldDB" id="A0A9X2PH74"/>
<dbReference type="PROSITE" id="PS50850">
    <property type="entry name" value="MFS"/>
    <property type="match status" value="1"/>
</dbReference>
<dbReference type="GO" id="GO:0022857">
    <property type="term" value="F:transmembrane transporter activity"/>
    <property type="evidence" value="ECO:0007669"/>
    <property type="project" value="InterPro"/>
</dbReference>
<dbReference type="InterPro" id="IPR011701">
    <property type="entry name" value="MFS"/>
</dbReference>
<dbReference type="EMBL" id="JANTHZ010000001">
    <property type="protein sequence ID" value="MCS0494458.1"/>
    <property type="molecule type" value="Genomic_DNA"/>
</dbReference>
<proteinExistence type="predicted"/>
<accession>A0A9X2PH74</accession>
<evidence type="ECO:0000259" key="7">
    <source>
        <dbReference type="PROSITE" id="PS50850"/>
    </source>
</evidence>
<dbReference type="Proteomes" id="UP001151088">
    <property type="component" value="Unassembled WGS sequence"/>
</dbReference>
<evidence type="ECO:0000256" key="3">
    <source>
        <dbReference type="ARBA" id="ARBA00022692"/>
    </source>
</evidence>
<dbReference type="PIRSF" id="PIRSF002808">
    <property type="entry name" value="Hexose_phosphate_transp"/>
    <property type="match status" value="1"/>
</dbReference>
<dbReference type="SUPFAM" id="SSF103473">
    <property type="entry name" value="MFS general substrate transporter"/>
    <property type="match status" value="1"/>
</dbReference>
<feature type="transmembrane region" description="Helical" evidence="6">
    <location>
        <begin position="161"/>
        <end position="182"/>
    </location>
</feature>
<gene>
    <name evidence="8" type="ORF">NVS89_05060</name>
</gene>
<dbReference type="CDD" id="cd17319">
    <property type="entry name" value="MFS_ExuT_GudP_like"/>
    <property type="match status" value="1"/>
</dbReference>
<evidence type="ECO:0000313" key="8">
    <source>
        <dbReference type="EMBL" id="MCS0494458.1"/>
    </source>
</evidence>
<dbReference type="Gene3D" id="1.20.1250.20">
    <property type="entry name" value="MFS general substrate transporter like domains"/>
    <property type="match status" value="2"/>
</dbReference>
<evidence type="ECO:0000256" key="4">
    <source>
        <dbReference type="ARBA" id="ARBA00022989"/>
    </source>
</evidence>
<sequence>MRNNRRFIIHILLFLFLCCYSLDRVTMAVAGSTVAKEMGLSPVALGYLFSSYLWLYAVVLLPAGALTDRLGARRASALAATFWSICQALGGFATSAFTLLLTRLGLGLFESAANPCAHSAIREWTPRSERGFATAIWYAGTTAGPALGSPMVAWLIATYGWRWAFIATGALGLVWVAVWALFYRSPEEASWITEEERAKVLSERDVASADDDARSIGYRGLLLTTPTMWGLALTQGCINYTAYFFLAWLPGFLQASYGLSVIETGAYTAVPFGLSAVLGIGLSAVADRMLSERALREGKRRYAVAIGALMSAFILLTPYVGSIGLAMVVLTVSLTFNTFAQSMNFALTNDRLRTSGDVGRAYAFFTLGGISFGIAGPIVTGYLVGMTGNFKVALLLCGVLSFLGAALVVLMTRRPMGEEVAGVAQPA</sequence>
<protein>
    <submittedName>
        <fullName evidence="8">MFS transporter</fullName>
    </submittedName>
</protein>
<evidence type="ECO:0000313" key="9">
    <source>
        <dbReference type="Proteomes" id="UP001151088"/>
    </source>
</evidence>
<dbReference type="GO" id="GO:0005886">
    <property type="term" value="C:plasma membrane"/>
    <property type="evidence" value="ECO:0007669"/>
    <property type="project" value="UniProtKB-SubCell"/>
</dbReference>
<keyword evidence="9" id="KW-1185">Reference proteome</keyword>
<dbReference type="InterPro" id="IPR036259">
    <property type="entry name" value="MFS_trans_sf"/>
</dbReference>
<dbReference type="Pfam" id="PF07690">
    <property type="entry name" value="MFS_1"/>
    <property type="match status" value="1"/>
</dbReference>
<feature type="domain" description="Major facilitator superfamily (MFS) profile" evidence="7">
    <location>
        <begin position="7"/>
        <end position="416"/>
    </location>
</feature>
<feature type="transmembrane region" description="Helical" evidence="6">
    <location>
        <begin position="269"/>
        <end position="290"/>
    </location>
</feature>
<name>A0A9X2PH74_9HYPH</name>
<reference evidence="8" key="1">
    <citation type="submission" date="2022-08" db="EMBL/GenBank/DDBJ databases">
        <authorList>
            <person name="Li F."/>
        </authorList>
    </citation>
    <scope>NUCLEOTIDE SEQUENCE</scope>
    <source>
        <strain evidence="8">MQZ15Z-1</strain>
    </source>
</reference>
<dbReference type="PANTHER" id="PTHR11662:SF399">
    <property type="entry name" value="FI19708P1-RELATED"/>
    <property type="match status" value="1"/>
</dbReference>
<evidence type="ECO:0000256" key="2">
    <source>
        <dbReference type="ARBA" id="ARBA00022475"/>
    </source>
</evidence>
<comment type="caution">
    <text evidence="8">The sequence shown here is derived from an EMBL/GenBank/DDBJ whole genome shotgun (WGS) entry which is preliminary data.</text>
</comment>
<dbReference type="InterPro" id="IPR000849">
    <property type="entry name" value="Sugar_P_transporter"/>
</dbReference>
<dbReference type="InterPro" id="IPR020846">
    <property type="entry name" value="MFS_dom"/>
</dbReference>
<keyword evidence="4 6" id="KW-1133">Transmembrane helix</keyword>
<feature type="transmembrane region" description="Helical" evidence="6">
    <location>
        <begin position="390"/>
        <end position="410"/>
    </location>
</feature>
<dbReference type="PANTHER" id="PTHR11662">
    <property type="entry name" value="SOLUTE CARRIER FAMILY 17"/>
    <property type="match status" value="1"/>
</dbReference>
<evidence type="ECO:0000256" key="5">
    <source>
        <dbReference type="ARBA" id="ARBA00023136"/>
    </source>
</evidence>
<dbReference type="InterPro" id="IPR050382">
    <property type="entry name" value="MFS_Na/Anion_cotransporter"/>
</dbReference>
<organism evidence="8 9">
    <name type="scientific">Ancylobacter mangrovi</name>
    <dbReference type="NCBI Taxonomy" id="2972472"/>
    <lineage>
        <taxon>Bacteria</taxon>
        <taxon>Pseudomonadati</taxon>
        <taxon>Pseudomonadota</taxon>
        <taxon>Alphaproteobacteria</taxon>
        <taxon>Hyphomicrobiales</taxon>
        <taxon>Xanthobacteraceae</taxon>
        <taxon>Ancylobacter</taxon>
    </lineage>
</organism>
<feature type="transmembrane region" description="Helical" evidence="6">
    <location>
        <begin position="359"/>
        <end position="384"/>
    </location>
</feature>
<keyword evidence="2" id="KW-1003">Cell membrane</keyword>
<evidence type="ECO:0000256" key="1">
    <source>
        <dbReference type="ARBA" id="ARBA00004651"/>
    </source>
</evidence>
<feature type="transmembrane region" description="Helical" evidence="6">
    <location>
        <begin position="228"/>
        <end position="249"/>
    </location>
</feature>